<comment type="caution">
    <text evidence="2">The sequence shown here is derived from an EMBL/GenBank/DDBJ whole genome shotgun (WGS) entry which is preliminary data.</text>
</comment>
<name>A0A165A745_9CRUS</name>
<sequence length="62" mass="6737">MKGNERNDKNQSHIHSERVKRHGAHGTDCVGVAGESLSTLAFHEAKFFDAGALCRVRTLMGG</sequence>
<reference evidence="2 3" key="1">
    <citation type="submission" date="2016-03" db="EMBL/GenBank/DDBJ databases">
        <title>EvidentialGene: Evidence-directed Construction of Genes on Genomes.</title>
        <authorList>
            <person name="Gilbert D.G."/>
            <person name="Choi J.-H."/>
            <person name="Mockaitis K."/>
            <person name="Colbourne J."/>
            <person name="Pfrender M."/>
        </authorList>
    </citation>
    <scope>NUCLEOTIDE SEQUENCE [LARGE SCALE GENOMIC DNA]</scope>
    <source>
        <strain evidence="2 3">Xinb3</strain>
        <tissue evidence="2">Complete organism</tissue>
    </source>
</reference>
<gene>
    <name evidence="2" type="ORF">APZ42_016849</name>
</gene>
<feature type="compositionally biased region" description="Basic and acidic residues" evidence="1">
    <location>
        <begin position="1"/>
        <end position="17"/>
    </location>
</feature>
<protein>
    <submittedName>
        <fullName evidence="2">Uncharacterized protein</fullName>
    </submittedName>
</protein>
<evidence type="ECO:0000313" key="3">
    <source>
        <dbReference type="Proteomes" id="UP000076858"/>
    </source>
</evidence>
<dbReference type="EMBL" id="LRGB01000642">
    <property type="protein sequence ID" value="KZS17253.1"/>
    <property type="molecule type" value="Genomic_DNA"/>
</dbReference>
<keyword evidence="3" id="KW-1185">Reference proteome</keyword>
<dbReference type="Proteomes" id="UP000076858">
    <property type="component" value="Unassembled WGS sequence"/>
</dbReference>
<organism evidence="2 3">
    <name type="scientific">Daphnia magna</name>
    <dbReference type="NCBI Taxonomy" id="35525"/>
    <lineage>
        <taxon>Eukaryota</taxon>
        <taxon>Metazoa</taxon>
        <taxon>Ecdysozoa</taxon>
        <taxon>Arthropoda</taxon>
        <taxon>Crustacea</taxon>
        <taxon>Branchiopoda</taxon>
        <taxon>Diplostraca</taxon>
        <taxon>Cladocera</taxon>
        <taxon>Anomopoda</taxon>
        <taxon>Daphniidae</taxon>
        <taxon>Daphnia</taxon>
    </lineage>
</organism>
<evidence type="ECO:0000256" key="1">
    <source>
        <dbReference type="SAM" id="MobiDB-lite"/>
    </source>
</evidence>
<feature type="region of interest" description="Disordered" evidence="1">
    <location>
        <begin position="1"/>
        <end position="25"/>
    </location>
</feature>
<accession>A0A165A745</accession>
<dbReference type="AlphaFoldDB" id="A0A165A745"/>
<evidence type="ECO:0000313" key="2">
    <source>
        <dbReference type="EMBL" id="KZS17253.1"/>
    </source>
</evidence>
<proteinExistence type="predicted"/>